<dbReference type="Gene3D" id="3.40.190.10">
    <property type="entry name" value="Periplasmic binding protein-like II"/>
    <property type="match status" value="2"/>
</dbReference>
<gene>
    <name evidence="13" type="ORF">ACFQWB_04120</name>
</gene>
<dbReference type="EMBL" id="JBHTGQ010000009">
    <property type="protein sequence ID" value="MFC7749132.1"/>
    <property type="molecule type" value="Genomic_DNA"/>
</dbReference>
<evidence type="ECO:0000256" key="3">
    <source>
        <dbReference type="ARBA" id="ARBA00008725"/>
    </source>
</evidence>
<sequence length="332" mass="36373">MFKSWKKGGIVLSSVVMAFTMAACGDKTDNNASAGGSASPSATAEATKAPETKLSGSIKIDGSSTVYPISQAVAEEFMKKHKDVQITVGLSGSSNGIKKLISGEITIADSSRKIKDEEKKQLTDKGQDTVEMPVAFDGITVVIHKDNDWAKEMTVEQLKKIWEKNSTVKLWSDVDPSWPKEPIKLYGPGTASGTFEFFTEAINHTAKESRTDFTPSEDDNVLVKGVSSDKYAMAYFGYAYYLENKDKLQAVAIKKDANSPAVAPSIETIEKGTYAPLSRPVFVYPLKSELAKPEVKEFLKFYMSAEGQKLVEQVGYIKLPQAMYDKNLEALK</sequence>
<evidence type="ECO:0000259" key="12">
    <source>
        <dbReference type="Pfam" id="PF12849"/>
    </source>
</evidence>
<dbReference type="InterPro" id="IPR011862">
    <property type="entry name" value="Phos-bd"/>
</dbReference>
<reference evidence="14" key="1">
    <citation type="journal article" date="2019" name="Int. J. Syst. Evol. Microbiol.">
        <title>The Global Catalogue of Microorganisms (GCM) 10K type strain sequencing project: providing services to taxonomists for standard genome sequencing and annotation.</title>
        <authorList>
            <consortium name="The Broad Institute Genomics Platform"/>
            <consortium name="The Broad Institute Genome Sequencing Center for Infectious Disease"/>
            <person name="Wu L."/>
            <person name="Ma J."/>
        </authorList>
    </citation>
    <scope>NUCLEOTIDE SEQUENCE [LARGE SCALE GENOMIC DNA]</scope>
    <source>
        <strain evidence="14">JCM 18657</strain>
    </source>
</reference>
<evidence type="ECO:0000256" key="4">
    <source>
        <dbReference type="ARBA" id="ARBA00011529"/>
    </source>
</evidence>
<keyword evidence="6 10" id="KW-0592">Phosphate transport</keyword>
<keyword evidence="9 10" id="KW-0449">Lipoprotein</keyword>
<protein>
    <recommendedName>
        <fullName evidence="10">Phosphate-binding protein</fullName>
    </recommendedName>
</protein>
<dbReference type="SUPFAM" id="SSF53850">
    <property type="entry name" value="Periplasmic binding protein-like II"/>
    <property type="match status" value="1"/>
</dbReference>
<comment type="subunit">
    <text evidence="4 10">The complex is composed of two ATP-binding proteins (PstB), two transmembrane proteins (PstC and PstA) and a solute-binding protein (PstS).</text>
</comment>
<dbReference type="PROSITE" id="PS51257">
    <property type="entry name" value="PROKAR_LIPOPROTEIN"/>
    <property type="match status" value="1"/>
</dbReference>
<dbReference type="PANTHER" id="PTHR30570:SF1">
    <property type="entry name" value="PHOSPHATE-BINDING PROTEIN PSTS"/>
    <property type="match status" value="1"/>
</dbReference>
<comment type="function">
    <text evidence="1">Part of the ABC transporter complex PstSACB involved in phosphate import.</text>
</comment>
<dbReference type="RefSeq" id="WP_246068124.1">
    <property type="nucleotide sequence ID" value="NZ_JBHTGQ010000009.1"/>
</dbReference>
<evidence type="ECO:0000256" key="10">
    <source>
        <dbReference type="RuleBase" id="RU367119"/>
    </source>
</evidence>
<accession>A0ABW2V3H2</accession>
<keyword evidence="10" id="KW-0472">Membrane</keyword>
<dbReference type="Pfam" id="PF12849">
    <property type="entry name" value="PBP_like_2"/>
    <property type="match status" value="1"/>
</dbReference>
<keyword evidence="10" id="KW-1003">Cell membrane</keyword>
<organism evidence="13 14">
    <name type="scientific">Paenibacillus thermoaerophilus</name>
    <dbReference type="NCBI Taxonomy" id="1215385"/>
    <lineage>
        <taxon>Bacteria</taxon>
        <taxon>Bacillati</taxon>
        <taxon>Bacillota</taxon>
        <taxon>Bacilli</taxon>
        <taxon>Bacillales</taxon>
        <taxon>Paenibacillaceae</taxon>
        <taxon>Paenibacillus</taxon>
    </lineage>
</organism>
<dbReference type="InterPro" id="IPR050811">
    <property type="entry name" value="Phosphate_ABC_transporter"/>
</dbReference>
<proteinExistence type="inferred from homology"/>
<feature type="domain" description="PBP" evidence="12">
    <location>
        <begin position="49"/>
        <end position="306"/>
    </location>
</feature>
<evidence type="ECO:0000256" key="7">
    <source>
        <dbReference type="ARBA" id="ARBA00022729"/>
    </source>
</evidence>
<evidence type="ECO:0000256" key="8">
    <source>
        <dbReference type="ARBA" id="ARBA00023139"/>
    </source>
</evidence>
<keyword evidence="14" id="KW-1185">Reference proteome</keyword>
<name>A0ABW2V3H2_9BACL</name>
<evidence type="ECO:0000313" key="13">
    <source>
        <dbReference type="EMBL" id="MFC7749132.1"/>
    </source>
</evidence>
<comment type="subcellular location">
    <subcellularLocation>
        <location evidence="2 10">Cell membrane</location>
        <topology evidence="2 10">Lipid-anchor</topology>
    </subcellularLocation>
</comment>
<evidence type="ECO:0000313" key="14">
    <source>
        <dbReference type="Proteomes" id="UP001596528"/>
    </source>
</evidence>
<dbReference type="PANTHER" id="PTHR30570">
    <property type="entry name" value="PERIPLASMIC PHOSPHATE BINDING COMPONENT OF PHOSPHATE ABC TRANSPORTER"/>
    <property type="match status" value="1"/>
</dbReference>
<feature type="signal peptide" evidence="10">
    <location>
        <begin position="1"/>
        <end position="22"/>
    </location>
</feature>
<feature type="chain" id="PRO_5044977495" description="Phosphate-binding protein" evidence="10">
    <location>
        <begin position="23"/>
        <end position="332"/>
    </location>
</feature>
<feature type="region of interest" description="Disordered" evidence="11">
    <location>
        <begin position="31"/>
        <end position="52"/>
    </location>
</feature>
<evidence type="ECO:0000256" key="1">
    <source>
        <dbReference type="ARBA" id="ARBA00002841"/>
    </source>
</evidence>
<dbReference type="InterPro" id="IPR024370">
    <property type="entry name" value="PBP_domain"/>
</dbReference>
<evidence type="ECO:0000256" key="2">
    <source>
        <dbReference type="ARBA" id="ARBA00004193"/>
    </source>
</evidence>
<keyword evidence="8 10" id="KW-0564">Palmitate</keyword>
<keyword evidence="5 10" id="KW-0813">Transport</keyword>
<evidence type="ECO:0000256" key="9">
    <source>
        <dbReference type="ARBA" id="ARBA00023288"/>
    </source>
</evidence>
<evidence type="ECO:0000256" key="11">
    <source>
        <dbReference type="SAM" id="MobiDB-lite"/>
    </source>
</evidence>
<comment type="function">
    <text evidence="10">Involved in the system for phosphate transport across the cytoplasmic membrane.</text>
</comment>
<comment type="caution">
    <text evidence="13">The sequence shown here is derived from an EMBL/GenBank/DDBJ whole genome shotgun (WGS) entry which is preliminary data.</text>
</comment>
<evidence type="ECO:0000256" key="5">
    <source>
        <dbReference type="ARBA" id="ARBA00022448"/>
    </source>
</evidence>
<evidence type="ECO:0000256" key="6">
    <source>
        <dbReference type="ARBA" id="ARBA00022592"/>
    </source>
</evidence>
<dbReference type="CDD" id="cd13654">
    <property type="entry name" value="PBP2_phosphate_like_2"/>
    <property type="match status" value="1"/>
</dbReference>
<feature type="compositionally biased region" description="Low complexity" evidence="11">
    <location>
        <begin position="32"/>
        <end position="52"/>
    </location>
</feature>
<comment type="similarity">
    <text evidence="3 10">Belongs to the PstS family.</text>
</comment>
<dbReference type="NCBIfam" id="TIGR02136">
    <property type="entry name" value="ptsS_2"/>
    <property type="match status" value="1"/>
</dbReference>
<keyword evidence="7 10" id="KW-0732">Signal</keyword>
<dbReference type="Proteomes" id="UP001596528">
    <property type="component" value="Unassembled WGS sequence"/>
</dbReference>